<keyword evidence="10" id="KW-0699">rRNA-binding</keyword>
<comment type="caution">
    <text evidence="20">The sequence shown here is derived from an EMBL/GenBank/DDBJ whole genome shotgun (WGS) entry which is preliminary data.</text>
</comment>
<comment type="cofactor">
    <cofactor evidence="2">
        <name>Zn(2+)</name>
        <dbReference type="ChEBI" id="CHEBI:29105"/>
    </cofactor>
</comment>
<keyword evidence="7" id="KW-0507">mRNA processing</keyword>
<comment type="catalytic activity">
    <reaction evidence="15">
        <text>Endonucleolytic cleavage of single-stranded RNA in A- and U-rich regions.</text>
        <dbReference type="EC" id="3.1.26.12"/>
    </reaction>
</comment>
<dbReference type="GO" id="GO:0008033">
    <property type="term" value="P:tRNA processing"/>
    <property type="evidence" value="ECO:0007669"/>
    <property type="project" value="UniProtKB-KW"/>
</dbReference>
<keyword evidence="9" id="KW-0479">Metal-binding</keyword>
<evidence type="ECO:0000256" key="8">
    <source>
        <dbReference type="ARBA" id="ARBA00022694"/>
    </source>
</evidence>
<feature type="compositionally biased region" description="Acidic residues" evidence="18">
    <location>
        <begin position="213"/>
        <end position="250"/>
    </location>
</feature>
<dbReference type="PANTHER" id="PTHR30001">
    <property type="entry name" value="RIBONUCLEASE"/>
    <property type="match status" value="1"/>
</dbReference>
<dbReference type="InterPro" id="IPR003029">
    <property type="entry name" value="S1_domain"/>
</dbReference>
<dbReference type="GO" id="GO:0046872">
    <property type="term" value="F:metal ion binding"/>
    <property type="evidence" value="ECO:0007669"/>
    <property type="project" value="UniProtKB-KW"/>
</dbReference>
<dbReference type="CDD" id="cd04453">
    <property type="entry name" value="S1_RNase_E"/>
    <property type="match status" value="1"/>
</dbReference>
<feature type="compositionally biased region" description="Low complexity" evidence="18">
    <location>
        <begin position="106"/>
        <end position="119"/>
    </location>
</feature>
<evidence type="ECO:0000256" key="4">
    <source>
        <dbReference type="ARBA" id="ARBA00005522"/>
    </source>
</evidence>
<keyword evidence="8" id="KW-0819">tRNA processing</keyword>
<dbReference type="Gene3D" id="1.10.10.2480">
    <property type="match status" value="1"/>
</dbReference>
<dbReference type="InterPro" id="IPR019307">
    <property type="entry name" value="RNA-bd_AU-1/RNase_E/G"/>
</dbReference>
<feature type="compositionally biased region" description="Acidic residues" evidence="18">
    <location>
        <begin position="163"/>
        <end position="189"/>
    </location>
</feature>
<evidence type="ECO:0000313" key="20">
    <source>
        <dbReference type="EMBL" id="GFH04133.1"/>
    </source>
</evidence>
<evidence type="ECO:0000256" key="18">
    <source>
        <dbReference type="SAM" id="MobiDB-lite"/>
    </source>
</evidence>
<feature type="region of interest" description="Disordered" evidence="18">
    <location>
        <begin position="781"/>
        <end position="982"/>
    </location>
</feature>
<feature type="compositionally biased region" description="Acidic residues" evidence="18">
    <location>
        <begin position="879"/>
        <end position="953"/>
    </location>
</feature>
<evidence type="ECO:0000259" key="19">
    <source>
        <dbReference type="PROSITE" id="PS50126"/>
    </source>
</evidence>
<evidence type="ECO:0000256" key="6">
    <source>
        <dbReference type="ARBA" id="ARBA00022552"/>
    </source>
</evidence>
<dbReference type="InterPro" id="IPR004659">
    <property type="entry name" value="RNase_E/G"/>
</dbReference>
<dbReference type="Proteomes" id="UP000465304">
    <property type="component" value="Unassembled WGS sequence"/>
</dbReference>
<feature type="compositionally biased region" description="Polar residues" evidence="18">
    <location>
        <begin position="1"/>
        <end position="12"/>
    </location>
</feature>
<feature type="compositionally biased region" description="Basic residues" evidence="18">
    <location>
        <begin position="257"/>
        <end position="267"/>
    </location>
</feature>
<feature type="compositionally biased region" description="Acidic residues" evidence="18">
    <location>
        <begin position="844"/>
        <end position="867"/>
    </location>
</feature>
<evidence type="ECO:0000256" key="3">
    <source>
        <dbReference type="ARBA" id="ARBA00004496"/>
    </source>
</evidence>
<keyword evidence="5" id="KW-0963">Cytoplasm</keyword>
<dbReference type="Gene3D" id="2.40.50.140">
    <property type="entry name" value="Nucleic acid-binding proteins"/>
    <property type="match status" value="1"/>
</dbReference>
<proteinExistence type="inferred from homology"/>
<dbReference type="GO" id="GO:0006364">
    <property type="term" value="P:rRNA processing"/>
    <property type="evidence" value="ECO:0007669"/>
    <property type="project" value="UniProtKB-KW"/>
</dbReference>
<evidence type="ECO:0000313" key="21">
    <source>
        <dbReference type="Proteomes" id="UP000465304"/>
    </source>
</evidence>
<dbReference type="SUPFAM" id="SSF50249">
    <property type="entry name" value="Nucleic acid-binding proteins"/>
    <property type="match status" value="1"/>
</dbReference>
<evidence type="ECO:0000256" key="12">
    <source>
        <dbReference type="ARBA" id="ARBA00022833"/>
    </source>
</evidence>
<evidence type="ECO:0000256" key="17">
    <source>
        <dbReference type="ARBA" id="ARBA00072999"/>
    </source>
</evidence>
<feature type="compositionally biased region" description="Basic and acidic residues" evidence="18">
    <location>
        <begin position="27"/>
        <end position="38"/>
    </location>
</feature>
<feature type="compositionally biased region" description="Basic residues" evidence="18">
    <location>
        <begin position="195"/>
        <end position="207"/>
    </location>
</feature>
<feature type="compositionally biased region" description="Low complexity" evidence="18">
    <location>
        <begin position="270"/>
        <end position="281"/>
    </location>
</feature>
<comment type="cofactor">
    <cofactor evidence="1">
        <name>Mg(2+)</name>
        <dbReference type="ChEBI" id="CHEBI:18420"/>
    </cofactor>
</comment>
<evidence type="ECO:0000256" key="5">
    <source>
        <dbReference type="ARBA" id="ARBA00022490"/>
    </source>
</evidence>
<feature type="domain" description="S1 motif" evidence="19">
    <location>
        <begin position="397"/>
        <end position="474"/>
    </location>
</feature>
<feature type="compositionally biased region" description="Basic and acidic residues" evidence="18">
    <location>
        <begin position="868"/>
        <end position="878"/>
    </location>
</feature>
<keyword evidence="12" id="KW-0862">Zinc</keyword>
<accession>A0A7I9ZTL9</accession>
<dbReference type="EC" id="3.1.26.12" evidence="16"/>
<keyword evidence="11" id="KW-0378">Hydrolase</keyword>
<dbReference type="RefSeq" id="WP_163892569.1">
    <property type="nucleotide sequence ID" value="NZ_BLLB01000002.1"/>
</dbReference>
<keyword evidence="6" id="KW-0698">rRNA processing</keyword>
<dbReference type="AlphaFoldDB" id="A0A7I9ZTL9"/>
<feature type="region of interest" description="Disordered" evidence="18">
    <location>
        <begin position="90"/>
        <end position="335"/>
    </location>
</feature>
<evidence type="ECO:0000256" key="13">
    <source>
        <dbReference type="ARBA" id="ARBA00022842"/>
    </source>
</evidence>
<dbReference type="PANTHER" id="PTHR30001:SF0">
    <property type="entry name" value="RIBONUCLEASE G"/>
    <property type="match status" value="1"/>
</dbReference>
<evidence type="ECO:0000256" key="7">
    <source>
        <dbReference type="ARBA" id="ARBA00022664"/>
    </source>
</evidence>
<comment type="similarity">
    <text evidence="4">Belongs to the RNase E/G family.</text>
</comment>
<dbReference type="EMBL" id="BLLB01000002">
    <property type="protein sequence ID" value="GFH04133.1"/>
    <property type="molecule type" value="Genomic_DNA"/>
</dbReference>
<evidence type="ECO:0000256" key="16">
    <source>
        <dbReference type="ARBA" id="ARBA00066879"/>
    </source>
</evidence>
<reference evidence="20 21" key="1">
    <citation type="journal article" date="2019" name="Emerg. Microbes Infect.">
        <title>Comprehensive subspecies identification of 175 nontuberculous mycobacteria species based on 7547 genomic profiles.</title>
        <authorList>
            <person name="Matsumoto Y."/>
            <person name="Kinjo T."/>
            <person name="Motooka D."/>
            <person name="Nabeya D."/>
            <person name="Jung N."/>
            <person name="Uechi K."/>
            <person name="Horii T."/>
            <person name="Iida T."/>
            <person name="Fujita J."/>
            <person name="Nakamura S."/>
        </authorList>
    </citation>
    <scope>NUCLEOTIDE SEQUENCE [LARGE SCALE GENOMIC DNA]</scope>
    <source>
        <strain evidence="20 21">JCM 30996</strain>
    </source>
</reference>
<dbReference type="FunFam" id="2.40.50.140:FF:000066">
    <property type="entry name" value="Ribonuclease E"/>
    <property type="match status" value="1"/>
</dbReference>
<feature type="compositionally biased region" description="Polar residues" evidence="18">
    <location>
        <begin position="302"/>
        <end position="315"/>
    </location>
</feature>
<dbReference type="GO" id="GO:0006397">
    <property type="term" value="P:mRNA processing"/>
    <property type="evidence" value="ECO:0007669"/>
    <property type="project" value="UniProtKB-KW"/>
</dbReference>
<dbReference type="InterPro" id="IPR012340">
    <property type="entry name" value="NA-bd_OB-fold"/>
</dbReference>
<organism evidence="20 21">
    <name type="scientific">Mycolicibacterium hippocampi</name>
    <dbReference type="NCBI Taxonomy" id="659824"/>
    <lineage>
        <taxon>Bacteria</taxon>
        <taxon>Bacillati</taxon>
        <taxon>Actinomycetota</taxon>
        <taxon>Actinomycetes</taxon>
        <taxon>Mycobacteriales</taxon>
        <taxon>Mycobacteriaceae</taxon>
        <taxon>Mycolicibacterium</taxon>
    </lineage>
</organism>
<dbReference type="NCBIfam" id="TIGR00757">
    <property type="entry name" value="RNaseEG"/>
    <property type="match status" value="1"/>
</dbReference>
<gene>
    <name evidence="20" type="ORF">MHIP_46160</name>
</gene>
<dbReference type="GO" id="GO:0019843">
    <property type="term" value="F:rRNA binding"/>
    <property type="evidence" value="ECO:0007669"/>
    <property type="project" value="UniProtKB-KW"/>
</dbReference>
<feature type="region of interest" description="Disordered" evidence="18">
    <location>
        <begin position="1"/>
        <end position="38"/>
    </location>
</feature>
<evidence type="ECO:0000256" key="15">
    <source>
        <dbReference type="ARBA" id="ARBA00050524"/>
    </source>
</evidence>
<dbReference type="Pfam" id="PF10150">
    <property type="entry name" value="RNase_E_G"/>
    <property type="match status" value="1"/>
</dbReference>
<dbReference type="SMART" id="SM00316">
    <property type="entry name" value="S1"/>
    <property type="match status" value="1"/>
</dbReference>
<name>A0A7I9ZTL9_9MYCO</name>
<dbReference type="GO" id="GO:0005737">
    <property type="term" value="C:cytoplasm"/>
    <property type="evidence" value="ECO:0007669"/>
    <property type="project" value="UniProtKB-SubCell"/>
</dbReference>
<protein>
    <recommendedName>
        <fullName evidence="17">Ribonuclease E</fullName>
        <ecNumber evidence="16">3.1.26.12</ecNumber>
    </recommendedName>
</protein>
<dbReference type="PROSITE" id="PS50126">
    <property type="entry name" value="S1"/>
    <property type="match status" value="1"/>
</dbReference>
<sequence length="982" mass="106563">MADNENFQSPTDNLPAETEHSAVPTGEAKDAPPPERLRVHSLARVLGTTSKRIIDALVEMDGRTRSAHSTVGRDEADQVREALAEPVAAEAAVPAPVADPEPETVPEPVADVEPSVPAVAEEEPESRLILETPDSDPAETADYLPLFVAPQPVRLRQDSVRADDDDNNDNDTDDDDDDEDDASDSDDDQAERPAAKRRRRGRRGRGRGRGEQNGDDATSDTDGDDQGDGDQSDSGDESDDDNDTGDDDGSGTDGAKTRRRRRRRRKSGSGDDNNGSTSADDPPNTVVHERPPRRAKGGGDGDSSNNEIQGISGSTRLEAKRQRRRDGRDAGRRRPPILSEAEFLARREAVERVMVVRDKVRSEPPHEGARYTQIAVLEDGVVVEHFVTSAAQTSLVGNIYLGIVQNVLPSMEAAFVDIGRGRNGVLYAGEVNWEAAGLGGAQRKIEQALKPGDYVVVQVSKDPVGHKGARLTTQVSLAGRYLVYVPGASSTGISRKLPDTERQRLKEILREVVPADAGVIIRTASEGVKEEDIRSDVDRLQERWNQIDAKAAETKKKAAGAAVALYEEPDVLVKVIRDLFNEDFTGLIVSGDDAWKTINDYVNNVAPELVPRMTKYEPAESTESGSGPDVFAVHRIDEQLAKAMDRKVWLPSGGTLVIDRTEAMTVVDVNTGKFTGSGGNLEQTVTRNNLEAAEEIVRQLRLRDIGGIVVIDFIDMVLENNRDLVLRRLTEALARDRTRHQVSEVTSLGLVQLTRKRLGTGLIEAFSTSCTHCGGRGIVLHGDPVDSTSSAGRKAESGGGRRSKRGKRGAREQQDVPVAKVPAHSPGEHPMFKAMAAANGKHDDDDEHDGEVDEATEAAEEVAELEPDAIREAVRHDDDSDDDSDEDDSDEDDSDEDDSDDDDSDDDEDEIDLDDDDEDSDEDEIDVIDDSDDSDDSDDDTDDDSEEDSEDSDEPRRAVATASGGRSRRRAAARPAGPPSAD</sequence>
<evidence type="ECO:0000256" key="11">
    <source>
        <dbReference type="ARBA" id="ARBA00022801"/>
    </source>
</evidence>
<comment type="subcellular location">
    <subcellularLocation>
        <location evidence="3">Cytoplasm</location>
    </subcellularLocation>
</comment>
<evidence type="ECO:0000256" key="9">
    <source>
        <dbReference type="ARBA" id="ARBA00022723"/>
    </source>
</evidence>
<keyword evidence="21" id="KW-1185">Reference proteome</keyword>
<evidence type="ECO:0000256" key="1">
    <source>
        <dbReference type="ARBA" id="ARBA00001946"/>
    </source>
</evidence>
<dbReference type="GO" id="GO:0008995">
    <property type="term" value="F:ribonuclease E activity"/>
    <property type="evidence" value="ECO:0007669"/>
    <property type="project" value="UniProtKB-EC"/>
</dbReference>
<evidence type="ECO:0000256" key="10">
    <source>
        <dbReference type="ARBA" id="ARBA00022730"/>
    </source>
</evidence>
<evidence type="ECO:0000256" key="14">
    <source>
        <dbReference type="ARBA" id="ARBA00022884"/>
    </source>
</evidence>
<evidence type="ECO:0000256" key="2">
    <source>
        <dbReference type="ARBA" id="ARBA00001947"/>
    </source>
</evidence>
<keyword evidence="13" id="KW-0460">Magnesium</keyword>
<keyword evidence="14" id="KW-0694">RNA-binding</keyword>